<dbReference type="AlphaFoldDB" id="R0KRR2"/>
<feature type="domain" description="Zinc-ribbon 15" evidence="1">
    <location>
        <begin position="27"/>
        <end position="100"/>
    </location>
</feature>
<proteinExistence type="predicted"/>
<protein>
    <recommendedName>
        <fullName evidence="1">Zinc-ribbon 15 domain-containing protein</fullName>
    </recommendedName>
</protein>
<organism evidence="2 3">
    <name type="scientific">Nosema bombycis (strain CQ1 / CVCC 102059)</name>
    <name type="common">Microsporidian parasite</name>
    <name type="synonym">Pebrine of silkworm</name>
    <dbReference type="NCBI Taxonomy" id="578461"/>
    <lineage>
        <taxon>Eukaryota</taxon>
        <taxon>Fungi</taxon>
        <taxon>Fungi incertae sedis</taxon>
        <taxon>Microsporidia</taxon>
        <taxon>Nosematidae</taxon>
        <taxon>Nosema</taxon>
    </lineage>
</organism>
<reference evidence="2 3" key="1">
    <citation type="journal article" date="2013" name="BMC Genomics">
        <title>Comparative genomics of parasitic silkworm microsporidia reveal an association between genome expansion and host adaptation.</title>
        <authorList>
            <person name="Pan G."/>
            <person name="Xu J."/>
            <person name="Li T."/>
            <person name="Xia Q."/>
            <person name="Liu S.L."/>
            <person name="Zhang G."/>
            <person name="Li S."/>
            <person name="Li C."/>
            <person name="Liu H."/>
            <person name="Yang L."/>
            <person name="Liu T."/>
            <person name="Zhang X."/>
            <person name="Wu Z."/>
            <person name="Fan W."/>
            <person name="Dang X."/>
            <person name="Xiang H."/>
            <person name="Tao M."/>
            <person name="Li Y."/>
            <person name="Hu J."/>
            <person name="Li Z."/>
            <person name="Lin L."/>
            <person name="Luo J."/>
            <person name="Geng L."/>
            <person name="Wang L."/>
            <person name="Long M."/>
            <person name="Wan Y."/>
            <person name="He N."/>
            <person name="Zhang Z."/>
            <person name="Lu C."/>
            <person name="Keeling P.J."/>
            <person name="Wang J."/>
            <person name="Xiang Z."/>
            <person name="Zhou Z."/>
        </authorList>
    </citation>
    <scope>NUCLEOTIDE SEQUENCE [LARGE SCALE GENOMIC DNA]</scope>
    <source>
        <strain evidence="3">CQ1 / CVCC 102059</strain>
    </source>
</reference>
<evidence type="ECO:0000313" key="3">
    <source>
        <dbReference type="Proteomes" id="UP000016927"/>
    </source>
</evidence>
<dbReference type="Pfam" id="PF17032">
    <property type="entry name" value="Zn_ribbon_15"/>
    <property type="match status" value="1"/>
</dbReference>
<dbReference type="HOGENOM" id="CLU_164198_0_0_1"/>
<dbReference type="InterPro" id="IPR031493">
    <property type="entry name" value="Zinc_ribbon_15"/>
</dbReference>
<dbReference type="EMBL" id="KB908981">
    <property type="protein sequence ID" value="EOB13446.1"/>
    <property type="molecule type" value="Genomic_DNA"/>
</dbReference>
<name>R0KRR2_NOSB1</name>
<accession>R0KRR2</accession>
<sequence length="106" mass="11943">MLWICGCEERSKKIDNPRDYPRPPERILCPSCGDVTSTVYKKSYGRFWFCFIPCCCKTSASDPYLACINCGQHINPITMNACKNCGLTTTFKSNNCPSCGQPKDRL</sequence>
<evidence type="ECO:0000313" key="2">
    <source>
        <dbReference type="EMBL" id="EOB13446.1"/>
    </source>
</evidence>
<evidence type="ECO:0000259" key="1">
    <source>
        <dbReference type="Pfam" id="PF17032"/>
    </source>
</evidence>
<keyword evidence="3" id="KW-1185">Reference proteome</keyword>
<dbReference type="Proteomes" id="UP000016927">
    <property type="component" value="Unassembled WGS sequence"/>
</dbReference>
<dbReference type="OrthoDB" id="2186471at2759"/>
<gene>
    <name evidence="2" type="ORF">NBO_73g0012</name>
</gene>
<dbReference type="VEuPathDB" id="MicrosporidiaDB:NBO_73g0012"/>
<dbReference type="OMA" id="YLACINC"/>